<reference evidence="1 2" key="1">
    <citation type="submission" date="2015-06" db="EMBL/GenBank/DDBJ databases">
        <title>Prevotella sp. 109, sp. nov., a novel member of the family Prevotellaceae isolated from human faeces.</title>
        <authorList>
            <person name="Shkoporov A.N."/>
            <person name="Chaplin A.V."/>
            <person name="Kafarskaia L.I."/>
            <person name="Efimov B.A."/>
        </authorList>
    </citation>
    <scope>NUCLEOTIDE SEQUENCE [LARGE SCALE GENOMIC DNA]</scope>
    <source>
        <strain evidence="1 2">109</strain>
    </source>
</reference>
<sequence>MIPLLLNARTFTGVVKDEGGKPLPGVSVMLKSTAGRIRAYAITAKTGAFTLKYEGEDGQTDSLVFRSMGYATVTLAAKTYKDGRTITMREEAFALKEVKVKPDKITQRGDTIDYLVSSFRQKNDRSIADVISRMPGMEVGKDGSITYQGKSINKFYIEGMDLMGSKYGVASNNIDAGKVKKVQVMENHQPVKTLKDVVFSDQAALNIVLDEKVKDMWQGELSLGGGATLQGKTDALYDSRALAMLFSRKMQSISMYKCNNTGKDISSEVGSLASLEESVPTAGGLLSGIGLGRTGLDESRTMFNNTHILATNWLFKTAADNDLRLQLTGLFDKSLERQQSQTVYTDLGSGAVITQDNDARAYRNEYEGELMYKENKDRLYLVNTLKGYADFNRSLGTSVLNGQTTQQSVRPRERYVADNLRFIKNFSGGNSFSLSSAAAYHYKPGTLLISDGSAETLNIGQLDWKTYTNFRHRLWLLNITYTVGFDLKRQNIDVENAVNTATDKYDEYRVYVSPDISIKTHDVSISLNVPINWRYRSLNSLSAHKFTADPSLYFSYEPTARWQLTACGSYSWMPQDALTSMPTLVFTDYITARRGNGQLDYIDAFVLNAAARYKNVISGFFANGGIVYSRMGNMLMYKGELVDNVYCSTPSDQRSSVSMITLNGSASKSFDWAGLLLKLSARQTWNNYSMLINDNVQPFRMGSSEIKLNISIKPLYWLSADLTSSLNRNHQTNQESTDGYDETLCYFTHKLRTYIMPGNWIIEFDNEMYHSNDESVSTTLFSDLSITYKTRHIEIGAACHNLFGKDLFERRYFTDTQRIYTSTRLRPREILFKVRFSL</sequence>
<name>A0A8E1UQI3_9BACT</name>
<dbReference type="SUPFAM" id="SSF56935">
    <property type="entry name" value="Porins"/>
    <property type="match status" value="1"/>
</dbReference>
<dbReference type="Pfam" id="PF13715">
    <property type="entry name" value="CarbopepD_reg_2"/>
    <property type="match status" value="1"/>
</dbReference>
<protein>
    <recommendedName>
        <fullName evidence="3">TonB-dependent receptor</fullName>
    </recommendedName>
</protein>
<evidence type="ECO:0008006" key="3">
    <source>
        <dbReference type="Google" id="ProtNLM"/>
    </source>
</evidence>
<dbReference type="SUPFAM" id="SSF49464">
    <property type="entry name" value="Carboxypeptidase regulatory domain-like"/>
    <property type="match status" value="1"/>
</dbReference>
<evidence type="ECO:0000313" key="2">
    <source>
        <dbReference type="Proteomes" id="UP000036951"/>
    </source>
</evidence>
<dbReference type="EMBL" id="LFQU01000021">
    <property type="protein sequence ID" value="KOO67969.1"/>
    <property type="molecule type" value="Genomic_DNA"/>
</dbReference>
<dbReference type="Proteomes" id="UP000036951">
    <property type="component" value="Unassembled WGS sequence"/>
</dbReference>
<accession>A0A8E1UQI3</accession>
<proteinExistence type="predicted"/>
<keyword evidence="2" id="KW-1185">Reference proteome</keyword>
<gene>
    <name evidence="1" type="ORF">ACU52_10735</name>
</gene>
<comment type="caution">
    <text evidence="1">The sequence shown here is derived from an EMBL/GenBank/DDBJ whole genome shotgun (WGS) entry which is preliminary data.</text>
</comment>
<organism evidence="1 2">
    <name type="scientific">Xylanibacter rarus</name>
    <dbReference type="NCBI Taxonomy" id="1676614"/>
    <lineage>
        <taxon>Bacteria</taxon>
        <taxon>Pseudomonadati</taxon>
        <taxon>Bacteroidota</taxon>
        <taxon>Bacteroidia</taxon>
        <taxon>Bacteroidales</taxon>
        <taxon>Prevotellaceae</taxon>
        <taxon>Xylanibacter</taxon>
    </lineage>
</organism>
<evidence type="ECO:0000313" key="1">
    <source>
        <dbReference type="EMBL" id="KOO67969.1"/>
    </source>
</evidence>
<dbReference type="InterPro" id="IPR008969">
    <property type="entry name" value="CarboxyPept-like_regulatory"/>
</dbReference>
<dbReference type="AlphaFoldDB" id="A0A8E1UQI3"/>